<dbReference type="Pfam" id="PF11164">
    <property type="entry name" value="DUF2948"/>
    <property type="match status" value="1"/>
</dbReference>
<evidence type="ECO:0000313" key="2">
    <source>
        <dbReference type="Proteomes" id="UP000644699"/>
    </source>
</evidence>
<keyword evidence="2" id="KW-1185">Reference proteome</keyword>
<dbReference type="AlphaFoldDB" id="A0A916ZGZ7"/>
<gene>
    <name evidence="1" type="ORF">GCM10011390_14540</name>
</gene>
<reference evidence="1" key="2">
    <citation type="submission" date="2020-09" db="EMBL/GenBank/DDBJ databases">
        <authorList>
            <person name="Sun Q."/>
            <person name="Zhou Y."/>
        </authorList>
    </citation>
    <scope>NUCLEOTIDE SEQUENCE</scope>
    <source>
        <strain evidence="1">CGMCC 1.15367</strain>
    </source>
</reference>
<dbReference type="Proteomes" id="UP000644699">
    <property type="component" value="Unassembled WGS sequence"/>
</dbReference>
<comment type="caution">
    <text evidence="1">The sequence shown here is derived from an EMBL/GenBank/DDBJ whole genome shotgun (WGS) entry which is preliminary data.</text>
</comment>
<name>A0A916ZGZ7_9HYPH</name>
<proteinExistence type="predicted"/>
<evidence type="ECO:0008006" key="3">
    <source>
        <dbReference type="Google" id="ProtNLM"/>
    </source>
</evidence>
<dbReference type="EMBL" id="BMIQ01000002">
    <property type="protein sequence ID" value="GGD96870.1"/>
    <property type="molecule type" value="Genomic_DNA"/>
</dbReference>
<accession>A0A916ZGZ7</accession>
<evidence type="ECO:0000313" key="1">
    <source>
        <dbReference type="EMBL" id="GGD96870.1"/>
    </source>
</evidence>
<reference evidence="1" key="1">
    <citation type="journal article" date="2014" name="Int. J. Syst. Evol. Microbiol.">
        <title>Complete genome sequence of Corynebacterium casei LMG S-19264T (=DSM 44701T), isolated from a smear-ripened cheese.</title>
        <authorList>
            <consortium name="US DOE Joint Genome Institute (JGI-PGF)"/>
            <person name="Walter F."/>
            <person name="Albersmeier A."/>
            <person name="Kalinowski J."/>
            <person name="Ruckert C."/>
        </authorList>
    </citation>
    <scope>NUCLEOTIDE SEQUENCE</scope>
    <source>
        <strain evidence="1">CGMCC 1.15367</strain>
    </source>
</reference>
<dbReference type="InterPro" id="IPR021335">
    <property type="entry name" value="DUF2948"/>
</dbReference>
<dbReference type="RefSeq" id="WP_188907572.1">
    <property type="nucleotide sequence ID" value="NZ_BMIQ01000002.1"/>
</dbReference>
<organism evidence="1 2">
    <name type="scientific">Aureimonas endophytica</name>
    <dbReference type="NCBI Taxonomy" id="2027858"/>
    <lineage>
        <taxon>Bacteria</taxon>
        <taxon>Pseudomonadati</taxon>
        <taxon>Pseudomonadota</taxon>
        <taxon>Alphaproteobacteria</taxon>
        <taxon>Hyphomicrobiales</taxon>
        <taxon>Aurantimonadaceae</taxon>
        <taxon>Aureimonas</taxon>
    </lineage>
</organism>
<protein>
    <recommendedName>
        <fullName evidence="3">DUF2948 family protein</fullName>
    </recommendedName>
</protein>
<sequence length="152" mass="17156">MAGLLRLDALDADDLQILSAYCQDGLTRPADCRYLPREGRFVLAMNRFVWERADDRPVLRRLFAKRDYERRRAILDFARVSAVRQSGIAPEAVLSLLAIRFQPAEAPAGTIELVFAGDAAIRLDVECIEARLTDEAASWSTENRPDHERPEA</sequence>